<evidence type="ECO:0000256" key="7">
    <source>
        <dbReference type="SAM" id="Phobius"/>
    </source>
</evidence>
<keyword evidence="7" id="KW-0472">Membrane</keyword>
<feature type="repeat" description="CSPG" evidence="6">
    <location>
        <begin position="1573"/>
        <end position="1670"/>
    </location>
</feature>
<feature type="domain" description="EGF-like" evidence="10">
    <location>
        <begin position="382"/>
        <end position="415"/>
    </location>
</feature>
<keyword evidence="7" id="KW-0812">Transmembrane</keyword>
<comment type="caution">
    <text evidence="11">The sequence shown here is derived from an EMBL/GenBank/DDBJ whole genome shotgun (WGS) entry which is preliminary data.</text>
</comment>
<evidence type="ECO:0000259" key="9">
    <source>
        <dbReference type="PROSITE" id="PS50025"/>
    </source>
</evidence>
<dbReference type="GO" id="GO:0009653">
    <property type="term" value="P:anatomical structure morphogenesis"/>
    <property type="evidence" value="ECO:0007669"/>
    <property type="project" value="TreeGrafter"/>
</dbReference>
<feature type="repeat" description="CSPG" evidence="6">
    <location>
        <begin position="1015"/>
        <end position="1107"/>
    </location>
</feature>
<feature type="domain" description="Laminin G" evidence="9">
    <location>
        <begin position="206"/>
        <end position="380"/>
    </location>
</feature>
<evidence type="ECO:0000256" key="8">
    <source>
        <dbReference type="SAM" id="SignalP"/>
    </source>
</evidence>
<dbReference type="Pfam" id="PF00054">
    <property type="entry name" value="Laminin_G_1"/>
    <property type="match status" value="1"/>
</dbReference>
<feature type="repeat" description="CSPG" evidence="6">
    <location>
        <begin position="1123"/>
        <end position="1214"/>
    </location>
</feature>
<keyword evidence="1 8" id="KW-0732">Signal</keyword>
<dbReference type="Pfam" id="PF02210">
    <property type="entry name" value="Laminin_G_2"/>
    <property type="match status" value="1"/>
</dbReference>
<dbReference type="InterPro" id="IPR013320">
    <property type="entry name" value="ConA-like_dom_sf"/>
</dbReference>
<feature type="repeat" description="CSPG" evidence="6">
    <location>
        <begin position="434"/>
        <end position="526"/>
    </location>
</feature>
<evidence type="ECO:0000256" key="4">
    <source>
        <dbReference type="ARBA" id="ARBA00023180"/>
    </source>
</evidence>
<dbReference type="PANTHER" id="PTHR45739">
    <property type="entry name" value="MATRIX PROTEIN, PUTATIVE-RELATED"/>
    <property type="match status" value="1"/>
</dbReference>
<evidence type="ECO:0000259" key="10">
    <source>
        <dbReference type="PROSITE" id="PS50026"/>
    </source>
</evidence>
<feature type="repeat" description="CSPG" evidence="6">
    <location>
        <begin position="559"/>
        <end position="650"/>
    </location>
</feature>
<evidence type="ECO:0000256" key="1">
    <source>
        <dbReference type="ARBA" id="ARBA00022729"/>
    </source>
</evidence>
<feature type="repeat" description="CSPG" evidence="6">
    <location>
        <begin position="669"/>
        <end position="763"/>
    </location>
</feature>
<feature type="repeat" description="CSPG" evidence="6">
    <location>
        <begin position="1236"/>
        <end position="1333"/>
    </location>
</feature>
<keyword evidence="3" id="KW-1015">Disulfide bond</keyword>
<evidence type="ECO:0000313" key="12">
    <source>
        <dbReference type="Proteomes" id="UP001168821"/>
    </source>
</evidence>
<dbReference type="PROSITE" id="PS51854">
    <property type="entry name" value="CSPG"/>
    <property type="match status" value="10"/>
</dbReference>
<dbReference type="EMBL" id="JALNTZ010000010">
    <property type="protein sequence ID" value="KAJ3639435.1"/>
    <property type="molecule type" value="Genomic_DNA"/>
</dbReference>
<dbReference type="SUPFAM" id="SSF49899">
    <property type="entry name" value="Concanavalin A-like lectins/glucanases"/>
    <property type="match status" value="2"/>
</dbReference>
<dbReference type="PANTHER" id="PTHR45739:SF12">
    <property type="entry name" value="CHONDROITIN SULFATE PROTEOGLYCAN 4-LIKE ISOFORM X2"/>
    <property type="match status" value="1"/>
</dbReference>
<dbReference type="PROSITE" id="PS50026">
    <property type="entry name" value="EGF_3"/>
    <property type="match status" value="1"/>
</dbReference>
<protein>
    <recommendedName>
        <fullName evidence="13">Chondroitin sulfate proteoglycan 4</fullName>
    </recommendedName>
</protein>
<evidence type="ECO:0000256" key="3">
    <source>
        <dbReference type="ARBA" id="ARBA00023157"/>
    </source>
</evidence>
<organism evidence="11 12">
    <name type="scientific">Zophobas morio</name>
    <dbReference type="NCBI Taxonomy" id="2755281"/>
    <lineage>
        <taxon>Eukaryota</taxon>
        <taxon>Metazoa</taxon>
        <taxon>Ecdysozoa</taxon>
        <taxon>Arthropoda</taxon>
        <taxon>Hexapoda</taxon>
        <taxon>Insecta</taxon>
        <taxon>Pterygota</taxon>
        <taxon>Neoptera</taxon>
        <taxon>Endopterygota</taxon>
        <taxon>Coleoptera</taxon>
        <taxon>Polyphaga</taxon>
        <taxon>Cucujiformia</taxon>
        <taxon>Tenebrionidae</taxon>
        <taxon>Zophobas</taxon>
    </lineage>
</organism>
<dbReference type="InterPro" id="IPR001791">
    <property type="entry name" value="Laminin_G"/>
</dbReference>
<dbReference type="Proteomes" id="UP001168821">
    <property type="component" value="Unassembled WGS sequence"/>
</dbReference>
<reference evidence="11" key="1">
    <citation type="journal article" date="2023" name="G3 (Bethesda)">
        <title>Whole genome assemblies of Zophobas morio and Tenebrio molitor.</title>
        <authorList>
            <person name="Kaur S."/>
            <person name="Stinson S.A."/>
            <person name="diCenzo G.C."/>
        </authorList>
    </citation>
    <scope>NUCLEOTIDE SEQUENCE</scope>
    <source>
        <strain evidence="11">QUZm001</strain>
    </source>
</reference>
<feature type="chain" id="PRO_5041315048" description="Chondroitin sulfate proteoglycan 4" evidence="8">
    <location>
        <begin position="22"/>
        <end position="2309"/>
    </location>
</feature>
<accession>A0AA38HK90</accession>
<keyword evidence="5" id="KW-0245">EGF-like domain</keyword>
<feature type="domain" description="Laminin G" evidence="9">
    <location>
        <begin position="24"/>
        <end position="196"/>
    </location>
</feature>
<dbReference type="Pfam" id="PF16184">
    <property type="entry name" value="Cadherin_3"/>
    <property type="match status" value="12"/>
</dbReference>
<gene>
    <name evidence="11" type="ORF">Zmor_002796</name>
</gene>
<dbReference type="SMART" id="SM00282">
    <property type="entry name" value="LamG"/>
    <property type="match status" value="2"/>
</dbReference>
<feature type="repeat" description="CSPG" evidence="6">
    <location>
        <begin position="1467"/>
        <end position="1557"/>
    </location>
</feature>
<name>A0AA38HK90_9CUCU</name>
<keyword evidence="12" id="KW-1185">Reference proteome</keyword>
<proteinExistence type="predicted"/>
<feature type="repeat" description="CSPG" evidence="6">
    <location>
        <begin position="1811"/>
        <end position="1903"/>
    </location>
</feature>
<dbReference type="InterPro" id="IPR000742">
    <property type="entry name" value="EGF"/>
</dbReference>
<evidence type="ECO:0000256" key="5">
    <source>
        <dbReference type="PROSITE-ProRule" id="PRU00076"/>
    </source>
</evidence>
<keyword evidence="4" id="KW-0325">Glycoprotein</keyword>
<evidence type="ECO:0000256" key="2">
    <source>
        <dbReference type="ARBA" id="ARBA00022737"/>
    </source>
</evidence>
<dbReference type="CDD" id="cd00110">
    <property type="entry name" value="LamG"/>
    <property type="match status" value="2"/>
</dbReference>
<evidence type="ECO:0008006" key="13">
    <source>
        <dbReference type="Google" id="ProtNLM"/>
    </source>
</evidence>
<comment type="caution">
    <text evidence="5">Lacks conserved residue(s) required for the propagation of feature annotation.</text>
</comment>
<evidence type="ECO:0000256" key="6">
    <source>
        <dbReference type="PROSITE-ProRule" id="PRU01201"/>
    </source>
</evidence>
<keyword evidence="7" id="KW-1133">Transmembrane helix</keyword>
<feature type="repeat" description="CSPG" evidence="6">
    <location>
        <begin position="901"/>
        <end position="992"/>
    </location>
</feature>
<dbReference type="InterPro" id="IPR039005">
    <property type="entry name" value="CSPG_rpt"/>
</dbReference>
<feature type="transmembrane region" description="Helical" evidence="7">
    <location>
        <begin position="2181"/>
        <end position="2202"/>
    </location>
</feature>
<dbReference type="PROSITE" id="PS50025">
    <property type="entry name" value="LAM_G_DOMAIN"/>
    <property type="match status" value="2"/>
</dbReference>
<sequence>MECKLFVLWLLPSLLFHLSICIDQASFYGSSYISLPFQEAKSSTDIHFQFRTLLPNALILLVAGTTDYCIVRLENGRIKININLGAGESELLSQHNLKLNDFKWHEVSISRREANLSMQIDKGQVVQKQLPGQFFELNIHYGLFIGGHGNFSEIFFGHLDNFRGCLSELSYNGVMVLEQARLRQLQSIVQRITWNCASEFEATFEHPISFVEDDAFMLLSRNFHSKDIKIQFDVKTKTTQSILFYNMGRGTKLDYFLVEIWKGSIRCIIKSESKTAELVNSEYIADGYWHKVHVHISSTLIEVSVDGKMKNEKNPHGHGFQLSDALYIGGLEVGRRSRAMAKGCKFCDATFKGCMRHIVVSDMKVGLSDVYVSEGLLPGCVWHYPCIQNPCKDGAVCVQKGLDSFQCHCQEEFCVKLNFTEGYKVFSHNSLATDLELLSVEPLSVLEGQSAIITSKNLHMILDYQKFGIKDSGIKFYIIENPIHGTINVRPHEKNSFTLAEILKDKIHYIHDGSEFYQDIMILEIEFSPEKTFILPGYLQGRFRFSLSANVVPVNDLPQLSSSESTVLRIVQGTKKLIDGDLFKVKDPDSTSEQIIYNIIKSDSGHFEHKSKEGVKITSFTQKEVEDKKIMFVHHSSSPNNDSFVSLQVSDGIETSPVSKIRVSVSPQYWRLENNTGLIVLHQTSAVITPFNLSFTSNVVGVDHKIQFHVVKKPSYGVIEVEKNMNAWEASEIFTNIDLKQHRVRYRHTTSKPDYDEFQFRLTLDKSSLYTFRLTFVKCSLLNVNTRLLLLLNDTWEATLAPEYLSFHTQPIKTLPTSIHYVITSPPLYGYLFSSMSKYKLRSCDTFTQEDIQSQNIKYKFHQKPFSYVNDSFQFVVLSPGCKNVTHSFKITYNPSESVTSRVAFHLKPLSVDEGSSETIDSTLLNLKTTVVTDLVFNITQKPQFGVLQVKNADTTRNDTHFFTWTELRMKQLRYKHDGSETRSDGFVFCALSINENFQYVGEFKIEVNLKNDNSPVRTVDKMFHVVVGGERIVTANDLKYSDEDLDTTPAEIVYTCRESPNGNFYHVGNRTIKIKEFTQEDINNGRVLFRHKGPEFAKVRLWVTDGKFHVSGMLEVQASAPFVHVHHRKKLIVQQSSLAVVSEENLSYSTNVFASSEDVVYEVSSQPASGRLVATKSLKSLDNFTQEEINLGQVSYINDVPNSDADEIELTVRCRDAINVAQLGVLILPSTYWEPLEVKNLNKLSVEESTSAIITKNILEISQLNVPPSAIYYYINRPPENGYISVITDSKRSDYEPNNVFYFTQDLINDNRVLYIQSVANQTKDKIVFNVTNGMVWQNDVVLRTEIIPEQIYLSSHNLTVNEGGIATLSTSHIFILTEYYKSKSQLQYIQYAILQDARHGCVQIDKRCSKVNKFSHKKLVGGSISYAHDGSENLVDEIKITAVVNQKRSNAVTLNVNVLPVNDQKPRLVNNTGLIMWEGGVEVITNTMLAAIDDDAPGDTLKYQVLNSWWGSVSLKSDLSTSVSHFTQELINKGMIVFKNQNGREAKFTFNVSDGLHTTEEHTFYIKTKPVQLQLHVKSLHIFPLQRKYITSVHLLTTVSDPTRVISYEVITPPSLGRLMMESEESRGIFKVVSSFTQDDLNNTRIFYEHTHQFSDLYANDSFVFNVKAHLARSLHNQMLKIDISVSSGGLDVYVSIPKISVDEGGITTISLNLSKVISFLENHAGIRSPIIHAAAGIPQHGLIFLQNSRNITTFTQQQLESGQVYYEHDHSDSLGDNIHFSLYLLPGYVILCNITVPITINPINDQPFNLITPAPSLTVVQGENHTITRTELATEDADTLPSKIKYIVINAGPTEGKLILLPNRVPVMHFTQADIDNQLLVYVHNSSILKDSFHFRVWDGSFPPEFRLFNIIVLPIKINISSGPPVYLQQGSDVVFLSEKQFFVETNANKYKIRYSVKSEPKRGVLYVQDTPSLVFTQSDLSNDYVMYLQTDMTAANDTFRVMGEIISGNTSVGNEVDVTIKVQPLMQIRNFTVATGEYNRITLSVLDATPLAKLTNSNPRYTVTHMPQCIQIRKVIRSSGEKRNVLNTIISTFTHEEVQSGLIYLYVKSIELPWNGLQERLIFLLAASIFQPAVGELRVDIKSSLSNDIYSTLAGPSDPAGHEGGLHFASPNMTRDYFLIVSMVAGVIILGVAVIVVIKCRSLEAEELKKEEECLQPIPLPRPPDRLLASPSPLKQHHLDGFTPPLPTALPQCKVTPLSRSELESHACYPYGVDEQHSDDWSSCEASDPTCPSKNIMLRRNQYWV</sequence>
<feature type="signal peptide" evidence="8">
    <location>
        <begin position="1"/>
        <end position="21"/>
    </location>
</feature>
<evidence type="ECO:0000313" key="11">
    <source>
        <dbReference type="EMBL" id="KAJ3639435.1"/>
    </source>
</evidence>
<keyword evidence="2" id="KW-0677">Repeat</keyword>
<dbReference type="Gene3D" id="2.60.120.200">
    <property type="match status" value="2"/>
</dbReference>
<dbReference type="InterPro" id="IPR051561">
    <property type="entry name" value="FRAS1_ECM"/>
</dbReference>